<gene>
    <name evidence="1" type="ORF">CHARACLAT_030672</name>
</gene>
<sequence length="68" mass="7709">MQHEASGGFLAVDTCDSAPRRPANKIGWRKTLQMKQRTRDTAQRINCIKKRINPCALEGLCLEIKNLI</sequence>
<evidence type="ECO:0000313" key="1">
    <source>
        <dbReference type="EMBL" id="MED6279064.1"/>
    </source>
</evidence>
<comment type="caution">
    <text evidence="1">The sequence shown here is derived from an EMBL/GenBank/DDBJ whole genome shotgun (WGS) entry which is preliminary data.</text>
</comment>
<dbReference type="EMBL" id="JAHUTJ010037468">
    <property type="protein sequence ID" value="MED6279064.1"/>
    <property type="molecule type" value="Genomic_DNA"/>
</dbReference>
<keyword evidence="2" id="KW-1185">Reference proteome</keyword>
<reference evidence="1 2" key="1">
    <citation type="submission" date="2021-06" db="EMBL/GenBank/DDBJ databases">
        <authorList>
            <person name="Palmer J.M."/>
        </authorList>
    </citation>
    <scope>NUCLEOTIDE SEQUENCE [LARGE SCALE GENOMIC DNA]</scope>
    <source>
        <strain evidence="1 2">CL_MEX2019</strain>
        <tissue evidence="1">Muscle</tissue>
    </source>
</reference>
<dbReference type="Proteomes" id="UP001352852">
    <property type="component" value="Unassembled WGS sequence"/>
</dbReference>
<evidence type="ECO:0000313" key="2">
    <source>
        <dbReference type="Proteomes" id="UP001352852"/>
    </source>
</evidence>
<name>A0ABU7DVM1_9TELE</name>
<organism evidence="1 2">
    <name type="scientific">Characodon lateralis</name>
    <dbReference type="NCBI Taxonomy" id="208331"/>
    <lineage>
        <taxon>Eukaryota</taxon>
        <taxon>Metazoa</taxon>
        <taxon>Chordata</taxon>
        <taxon>Craniata</taxon>
        <taxon>Vertebrata</taxon>
        <taxon>Euteleostomi</taxon>
        <taxon>Actinopterygii</taxon>
        <taxon>Neopterygii</taxon>
        <taxon>Teleostei</taxon>
        <taxon>Neoteleostei</taxon>
        <taxon>Acanthomorphata</taxon>
        <taxon>Ovalentaria</taxon>
        <taxon>Atherinomorphae</taxon>
        <taxon>Cyprinodontiformes</taxon>
        <taxon>Goodeidae</taxon>
        <taxon>Characodon</taxon>
    </lineage>
</organism>
<protein>
    <submittedName>
        <fullName evidence="1">Uncharacterized protein</fullName>
    </submittedName>
</protein>
<proteinExistence type="predicted"/>
<accession>A0ABU7DVM1</accession>